<reference evidence="1 2" key="1">
    <citation type="journal article" date="2020" name="Front. Microbiol.">
        <title>Toward Biorecycling: Isolation of a Soil Bacterium That Grows on a Polyurethane Oligomer and Monomer.</title>
        <authorList>
            <person name="Espinosa M.J.C."/>
            <person name="Blanco A.C."/>
            <person name="Schmidgall T."/>
            <person name="Atanasoff-Kardjalieff A.K."/>
            <person name="Kappelmeyer U."/>
            <person name="Tischler D."/>
            <person name="Pieper D.H."/>
            <person name="Heipieper H.J."/>
            <person name="Eberlein C."/>
        </authorList>
    </citation>
    <scope>NUCLEOTIDE SEQUENCE [LARGE SCALE GENOMIC DNA]</scope>
    <source>
        <strain evidence="1 2">TDA1</strain>
    </source>
</reference>
<evidence type="ECO:0000313" key="1">
    <source>
        <dbReference type="EMBL" id="WCI01230.1"/>
    </source>
</evidence>
<accession>A0ABY7RCQ9</accession>
<sequence>MVAQVPAAAGQWTDPDGMDTVNDYVLVLDATPVAVRNRPAGQPYNIEEVAY</sequence>
<gene>
    <name evidence="1" type="ORF">PMC74_04840</name>
</gene>
<evidence type="ECO:0000313" key="2">
    <source>
        <dbReference type="Proteomes" id="UP001214301"/>
    </source>
</evidence>
<name>A0ABY7RCQ9_9PSED</name>
<dbReference type="EMBL" id="CP116669">
    <property type="protein sequence ID" value="WCI01230.1"/>
    <property type="molecule type" value="Genomic_DNA"/>
</dbReference>
<protein>
    <submittedName>
        <fullName evidence="1">Uncharacterized protein</fullName>
    </submittedName>
</protein>
<dbReference type="Proteomes" id="UP001214301">
    <property type="component" value="Chromosome"/>
</dbReference>
<keyword evidence="2" id="KW-1185">Reference proteome</keyword>
<organism evidence="1 2">
    <name type="scientific">Pseudomonas capeferrum</name>
    <dbReference type="NCBI Taxonomy" id="1495066"/>
    <lineage>
        <taxon>Bacteria</taxon>
        <taxon>Pseudomonadati</taxon>
        <taxon>Pseudomonadota</taxon>
        <taxon>Gammaproteobacteria</taxon>
        <taxon>Pseudomonadales</taxon>
        <taxon>Pseudomonadaceae</taxon>
        <taxon>Pseudomonas</taxon>
    </lineage>
</organism>
<proteinExistence type="predicted"/>